<dbReference type="SUPFAM" id="SSF51261">
    <property type="entry name" value="Duplicated hybrid motif"/>
    <property type="match status" value="1"/>
</dbReference>
<feature type="domain" description="M23ase beta-sheet core" evidence="2">
    <location>
        <begin position="203"/>
        <end position="297"/>
    </location>
</feature>
<proteinExistence type="predicted"/>
<sequence>MNIILVSNNLAKARTLTLTNVHLVLLAAGFVLAAVLLAMALNYLSLRYADKIDSPTLRSLVLSVQAEEHQKTQSYLRDSLNAMAVRMGQMQAQLLRLDSVGARLSELSGIKPQEFLFNQNPGQGGVTSSLPSQDMSLLEISNKIQEMSLILDDRADKFGALDSVLMQDRLKKKMLPSVMPVSTKWYSSGFGVRIDPFTGRSVFHEGVDFTAATGTPIVAAAGGVVVYSGFHSEYGNMVDVDHGNDLVSRYAHASKRTVKVGQVVVRGQKIAEVGSTGRSTGPHLHFEVRHKGLPQNPSRFLKMPS</sequence>
<dbReference type="Pfam" id="PF01551">
    <property type="entry name" value="Peptidase_M23"/>
    <property type="match status" value="1"/>
</dbReference>
<dbReference type="Proteomes" id="UP000183471">
    <property type="component" value="Unassembled WGS sequence"/>
</dbReference>
<comment type="caution">
    <text evidence="3">The sequence shown here is derived from an EMBL/GenBank/DDBJ whole genome shotgun (WGS) entry which is preliminary data.</text>
</comment>
<name>A0ABY0TAX8_9PROT</name>
<keyword evidence="1" id="KW-0812">Transmembrane</keyword>
<dbReference type="PANTHER" id="PTHR21666:SF291">
    <property type="entry name" value="STAGE II SPORULATION PROTEIN Q"/>
    <property type="match status" value="1"/>
</dbReference>
<evidence type="ECO:0000313" key="4">
    <source>
        <dbReference type="Proteomes" id="UP000183471"/>
    </source>
</evidence>
<keyword evidence="1" id="KW-1133">Transmembrane helix</keyword>
<dbReference type="RefSeq" id="WP_074630371.1">
    <property type="nucleotide sequence ID" value="NZ_FNKY01000001.1"/>
</dbReference>
<evidence type="ECO:0000256" key="1">
    <source>
        <dbReference type="SAM" id="Phobius"/>
    </source>
</evidence>
<dbReference type="CDD" id="cd12797">
    <property type="entry name" value="M23_peptidase"/>
    <property type="match status" value="1"/>
</dbReference>
<dbReference type="Gene3D" id="2.70.70.10">
    <property type="entry name" value="Glucose Permease (Domain IIA)"/>
    <property type="match status" value="1"/>
</dbReference>
<keyword evidence="4" id="KW-1185">Reference proteome</keyword>
<protein>
    <submittedName>
        <fullName evidence="3">Peptidase family M23</fullName>
    </submittedName>
</protein>
<reference evidence="3 4" key="1">
    <citation type="submission" date="2016-10" db="EMBL/GenBank/DDBJ databases">
        <authorList>
            <person name="Varghese N."/>
            <person name="Submissions S."/>
        </authorList>
    </citation>
    <scope>NUCLEOTIDE SEQUENCE [LARGE SCALE GENOMIC DNA]</scope>
    <source>
        <strain evidence="3 4">Nl1</strain>
    </source>
</reference>
<keyword evidence="1" id="KW-0472">Membrane</keyword>
<dbReference type="InterPro" id="IPR011055">
    <property type="entry name" value="Dup_hybrid_motif"/>
</dbReference>
<dbReference type="InterPro" id="IPR016047">
    <property type="entry name" value="M23ase_b-sheet_dom"/>
</dbReference>
<dbReference type="PANTHER" id="PTHR21666">
    <property type="entry name" value="PEPTIDASE-RELATED"/>
    <property type="match status" value="1"/>
</dbReference>
<evidence type="ECO:0000313" key="3">
    <source>
        <dbReference type="EMBL" id="SDQ28166.1"/>
    </source>
</evidence>
<organism evidence="3 4">
    <name type="scientific">Nitrosospira multiformis</name>
    <dbReference type="NCBI Taxonomy" id="1231"/>
    <lineage>
        <taxon>Bacteria</taxon>
        <taxon>Pseudomonadati</taxon>
        <taxon>Pseudomonadota</taxon>
        <taxon>Betaproteobacteria</taxon>
        <taxon>Nitrosomonadales</taxon>
        <taxon>Nitrosomonadaceae</taxon>
        <taxon>Nitrosospira</taxon>
    </lineage>
</organism>
<dbReference type="EMBL" id="FNKY01000001">
    <property type="protein sequence ID" value="SDQ28166.1"/>
    <property type="molecule type" value="Genomic_DNA"/>
</dbReference>
<gene>
    <name evidence="3" type="ORF">SAMN05216402_0173</name>
</gene>
<evidence type="ECO:0000259" key="2">
    <source>
        <dbReference type="Pfam" id="PF01551"/>
    </source>
</evidence>
<feature type="transmembrane region" description="Helical" evidence="1">
    <location>
        <begin position="20"/>
        <end position="44"/>
    </location>
</feature>
<accession>A0ABY0TAX8</accession>
<dbReference type="InterPro" id="IPR050570">
    <property type="entry name" value="Cell_wall_metabolism_enzyme"/>
</dbReference>